<dbReference type="EMBL" id="JACHGZ010000035">
    <property type="protein sequence ID" value="MBB5150032.1"/>
    <property type="molecule type" value="Genomic_DNA"/>
</dbReference>
<proteinExistence type="predicted"/>
<name>A0A840PZG2_URETH</name>
<reference evidence="2 3" key="1">
    <citation type="submission" date="2020-08" db="EMBL/GenBank/DDBJ databases">
        <title>Genomic Encyclopedia of Type Strains, Phase IV (KMG-IV): sequencing the most valuable type-strain genomes for metagenomic binning, comparative biology and taxonomic classification.</title>
        <authorList>
            <person name="Goeker M."/>
        </authorList>
    </citation>
    <scope>NUCLEOTIDE SEQUENCE [LARGE SCALE GENOMIC DNA]</scope>
    <source>
        <strain evidence="2 3">DSM 10633</strain>
    </source>
</reference>
<evidence type="ECO:0000313" key="2">
    <source>
        <dbReference type="EMBL" id="MBB5150032.1"/>
    </source>
</evidence>
<organism evidence="2 3">
    <name type="scientific">Ureibacillus thermosphaericus</name>
    <dbReference type="NCBI Taxonomy" id="51173"/>
    <lineage>
        <taxon>Bacteria</taxon>
        <taxon>Bacillati</taxon>
        <taxon>Bacillota</taxon>
        <taxon>Bacilli</taxon>
        <taxon>Bacillales</taxon>
        <taxon>Caryophanaceae</taxon>
        <taxon>Ureibacillus</taxon>
    </lineage>
</organism>
<protein>
    <submittedName>
        <fullName evidence="2">Putative membrane protein YhiD involved in acid resistance</fullName>
    </submittedName>
</protein>
<gene>
    <name evidence="2" type="ORF">HNR36_002431</name>
</gene>
<sequence length="145" mass="16760">MESLILFIIIALVSSFFSSSKRRHDQSTPPIQKEHRQRPKIEIKTLDEFANEVMKQLTEEKEVKQRESVMVDEKEQEPSPIQQQVQPVPNNVELKERSNQTPVVTKETKSHPQVSHKLPFLSSKEALRNAIITQEILGPPKSKKR</sequence>
<accession>A0A840PZG2</accession>
<dbReference type="RefSeq" id="WP_096551216.1">
    <property type="nucleotide sequence ID" value="NZ_AP018335.1"/>
</dbReference>
<evidence type="ECO:0000256" key="1">
    <source>
        <dbReference type="SAM" id="MobiDB-lite"/>
    </source>
</evidence>
<feature type="compositionally biased region" description="Basic and acidic residues" evidence="1">
    <location>
        <begin position="63"/>
        <end position="77"/>
    </location>
</feature>
<dbReference type="Proteomes" id="UP000557217">
    <property type="component" value="Unassembled WGS sequence"/>
</dbReference>
<evidence type="ECO:0000313" key="3">
    <source>
        <dbReference type="Proteomes" id="UP000557217"/>
    </source>
</evidence>
<feature type="region of interest" description="Disordered" evidence="1">
    <location>
        <begin position="63"/>
        <end position="116"/>
    </location>
</feature>
<dbReference type="AlphaFoldDB" id="A0A840PZG2"/>
<comment type="caution">
    <text evidence="2">The sequence shown here is derived from an EMBL/GenBank/DDBJ whole genome shotgun (WGS) entry which is preliminary data.</text>
</comment>
<feature type="compositionally biased region" description="Low complexity" evidence="1">
    <location>
        <begin position="78"/>
        <end position="92"/>
    </location>
</feature>
<feature type="region of interest" description="Disordered" evidence="1">
    <location>
        <begin position="19"/>
        <end position="38"/>
    </location>
</feature>
<keyword evidence="3" id="KW-1185">Reference proteome</keyword>